<name>A0A1I5A7I5_9BACT</name>
<sequence>MKKFHQVLQIVLLVYFLLYLVFFMAFDTLGELFGMQEVTSQSMVTILLIGFVLFLISWGIGKAVSSSQNSKINKMEIEINKLKAKIYDFEHPDLPEKPKSASTKSSEPESGTLPPRQNFTKD</sequence>
<feature type="compositionally biased region" description="Polar residues" evidence="1">
    <location>
        <begin position="100"/>
        <end position="122"/>
    </location>
</feature>
<evidence type="ECO:0000256" key="1">
    <source>
        <dbReference type="SAM" id="MobiDB-lite"/>
    </source>
</evidence>
<keyword evidence="2" id="KW-0812">Transmembrane</keyword>
<keyword evidence="2" id="KW-1133">Transmembrane helix</keyword>
<keyword evidence="2" id="KW-0472">Membrane</keyword>
<dbReference type="AlphaFoldDB" id="A0A1I5A7I5"/>
<feature type="region of interest" description="Disordered" evidence="1">
    <location>
        <begin position="90"/>
        <end position="122"/>
    </location>
</feature>
<accession>A0A1I5A7I5</accession>
<dbReference type="RefSeq" id="WP_091648632.1">
    <property type="nucleotide sequence ID" value="NZ_FOVW01000001.1"/>
</dbReference>
<dbReference type="EMBL" id="FOVW01000001">
    <property type="protein sequence ID" value="SFN58396.1"/>
    <property type="molecule type" value="Genomic_DNA"/>
</dbReference>
<reference evidence="4" key="1">
    <citation type="submission" date="2016-10" db="EMBL/GenBank/DDBJ databases">
        <authorList>
            <person name="Varghese N."/>
            <person name="Submissions S."/>
        </authorList>
    </citation>
    <scope>NUCLEOTIDE SEQUENCE [LARGE SCALE GENOMIC DNA]</scope>
    <source>
        <strain evidence="4">DSM 15282</strain>
    </source>
</reference>
<protein>
    <submittedName>
        <fullName evidence="3">Uncharacterized protein</fullName>
    </submittedName>
</protein>
<keyword evidence="4" id="KW-1185">Reference proteome</keyword>
<dbReference type="STRING" id="226506.SAMN04488519_10144"/>
<feature type="compositionally biased region" description="Basic and acidic residues" evidence="1">
    <location>
        <begin position="90"/>
        <end position="99"/>
    </location>
</feature>
<gene>
    <name evidence="3" type="ORF">SAMN04488519_10144</name>
</gene>
<organism evidence="3 4">
    <name type="scientific">Algoriphagus ornithinivorans</name>
    <dbReference type="NCBI Taxonomy" id="226506"/>
    <lineage>
        <taxon>Bacteria</taxon>
        <taxon>Pseudomonadati</taxon>
        <taxon>Bacteroidota</taxon>
        <taxon>Cytophagia</taxon>
        <taxon>Cytophagales</taxon>
        <taxon>Cyclobacteriaceae</taxon>
        <taxon>Algoriphagus</taxon>
    </lineage>
</organism>
<proteinExistence type="predicted"/>
<evidence type="ECO:0000256" key="2">
    <source>
        <dbReference type="SAM" id="Phobius"/>
    </source>
</evidence>
<feature type="transmembrane region" description="Helical" evidence="2">
    <location>
        <begin position="46"/>
        <end position="65"/>
    </location>
</feature>
<feature type="transmembrane region" description="Helical" evidence="2">
    <location>
        <begin position="7"/>
        <end position="26"/>
    </location>
</feature>
<evidence type="ECO:0000313" key="3">
    <source>
        <dbReference type="EMBL" id="SFN58396.1"/>
    </source>
</evidence>
<dbReference type="Proteomes" id="UP000199564">
    <property type="component" value="Unassembled WGS sequence"/>
</dbReference>
<evidence type="ECO:0000313" key="4">
    <source>
        <dbReference type="Proteomes" id="UP000199564"/>
    </source>
</evidence>